<name>A0A1J4K8F2_9EUKA</name>
<dbReference type="GO" id="GO:0004674">
    <property type="term" value="F:protein serine/threonine kinase activity"/>
    <property type="evidence" value="ECO:0007669"/>
    <property type="project" value="UniProtKB-KW"/>
</dbReference>
<dbReference type="PROSITE" id="PS50011">
    <property type="entry name" value="PROTEIN_KINASE_DOM"/>
    <property type="match status" value="1"/>
</dbReference>
<dbReference type="RefSeq" id="XP_068360296.1">
    <property type="nucleotide sequence ID" value="XM_068490011.1"/>
</dbReference>
<dbReference type="Gene3D" id="1.10.510.10">
    <property type="entry name" value="Transferase(Phosphotransferase) domain 1"/>
    <property type="match status" value="1"/>
</dbReference>
<evidence type="ECO:0000256" key="3">
    <source>
        <dbReference type="PROSITE-ProRule" id="PRU10141"/>
    </source>
</evidence>
<comment type="caution">
    <text evidence="6">The sequence shown here is derived from an EMBL/GenBank/DDBJ whole genome shotgun (WGS) entry which is preliminary data.</text>
</comment>
<organism evidence="6 7">
    <name type="scientific">Tritrichomonas foetus</name>
    <dbReference type="NCBI Taxonomy" id="1144522"/>
    <lineage>
        <taxon>Eukaryota</taxon>
        <taxon>Metamonada</taxon>
        <taxon>Parabasalia</taxon>
        <taxon>Tritrichomonadida</taxon>
        <taxon>Tritrichomonadidae</taxon>
        <taxon>Tritrichomonas</taxon>
    </lineage>
</organism>
<dbReference type="SUPFAM" id="SSF81901">
    <property type="entry name" value="HCP-like"/>
    <property type="match status" value="1"/>
</dbReference>
<dbReference type="Pfam" id="PF00069">
    <property type="entry name" value="Pkinase"/>
    <property type="match status" value="1"/>
</dbReference>
<dbReference type="InterPro" id="IPR011009">
    <property type="entry name" value="Kinase-like_dom_sf"/>
</dbReference>
<dbReference type="InterPro" id="IPR006597">
    <property type="entry name" value="Sel1-like"/>
</dbReference>
<dbReference type="InterPro" id="IPR017441">
    <property type="entry name" value="Protein_kinase_ATP_BS"/>
</dbReference>
<dbReference type="SMART" id="SM00671">
    <property type="entry name" value="SEL1"/>
    <property type="match status" value="1"/>
</dbReference>
<comment type="similarity">
    <text evidence="4">Belongs to the protein kinase superfamily.</text>
</comment>
<dbReference type="OrthoDB" id="1913693at2759"/>
<feature type="binding site" evidence="3">
    <location>
        <position position="42"/>
    </location>
    <ligand>
        <name>ATP</name>
        <dbReference type="ChEBI" id="CHEBI:30616"/>
    </ligand>
</feature>
<keyword evidence="4" id="KW-0418">Kinase</keyword>
<dbReference type="GO" id="GO:0005524">
    <property type="term" value="F:ATP binding"/>
    <property type="evidence" value="ECO:0007669"/>
    <property type="project" value="UniProtKB-UniRule"/>
</dbReference>
<dbReference type="Gene3D" id="1.25.40.10">
    <property type="entry name" value="Tetratricopeptide repeat domain"/>
    <property type="match status" value="1"/>
</dbReference>
<dbReference type="AlphaFoldDB" id="A0A1J4K8F2"/>
<proteinExistence type="inferred from homology"/>
<feature type="domain" description="Protein kinase" evidence="5">
    <location>
        <begin position="13"/>
        <end position="272"/>
    </location>
</feature>
<keyword evidence="4" id="KW-0808">Transferase</keyword>
<protein>
    <recommendedName>
        <fullName evidence="5">Protein kinase domain-containing protein</fullName>
    </recommendedName>
</protein>
<evidence type="ECO:0000313" key="6">
    <source>
        <dbReference type="EMBL" id="OHT07160.1"/>
    </source>
</evidence>
<dbReference type="SUPFAM" id="SSF56112">
    <property type="entry name" value="Protein kinase-like (PK-like)"/>
    <property type="match status" value="1"/>
</dbReference>
<reference evidence="6" key="1">
    <citation type="submission" date="2016-10" db="EMBL/GenBank/DDBJ databases">
        <authorList>
            <person name="Benchimol M."/>
            <person name="Almeida L.G."/>
            <person name="Vasconcelos A.T."/>
            <person name="Perreira-Neves A."/>
            <person name="Rosa I.A."/>
            <person name="Tasca T."/>
            <person name="Bogo M.R."/>
            <person name="de Souza W."/>
        </authorList>
    </citation>
    <scope>NUCLEOTIDE SEQUENCE [LARGE SCALE GENOMIC DNA]</scope>
    <source>
        <strain evidence="6">K</strain>
    </source>
</reference>
<dbReference type="SMART" id="SM00220">
    <property type="entry name" value="S_TKc"/>
    <property type="match status" value="1"/>
</dbReference>
<evidence type="ECO:0000256" key="1">
    <source>
        <dbReference type="ARBA" id="ARBA00022741"/>
    </source>
</evidence>
<keyword evidence="1 3" id="KW-0547">Nucleotide-binding</keyword>
<keyword evidence="2 3" id="KW-0067">ATP-binding</keyword>
<dbReference type="EMBL" id="MLAK01000704">
    <property type="protein sequence ID" value="OHT07160.1"/>
    <property type="molecule type" value="Genomic_DNA"/>
</dbReference>
<dbReference type="Proteomes" id="UP000179807">
    <property type="component" value="Unassembled WGS sequence"/>
</dbReference>
<keyword evidence="4" id="KW-0723">Serine/threonine-protein kinase</keyword>
<dbReference type="InterPro" id="IPR000719">
    <property type="entry name" value="Prot_kinase_dom"/>
</dbReference>
<dbReference type="InterPro" id="IPR008271">
    <property type="entry name" value="Ser/Thr_kinase_AS"/>
</dbReference>
<dbReference type="GeneID" id="94824715"/>
<dbReference type="PROSITE" id="PS00107">
    <property type="entry name" value="PROTEIN_KINASE_ATP"/>
    <property type="match status" value="1"/>
</dbReference>
<evidence type="ECO:0000313" key="7">
    <source>
        <dbReference type="Proteomes" id="UP000179807"/>
    </source>
</evidence>
<dbReference type="PANTHER" id="PTHR23257">
    <property type="entry name" value="SERINE-THREONINE PROTEIN KINASE"/>
    <property type="match status" value="1"/>
</dbReference>
<evidence type="ECO:0000256" key="2">
    <source>
        <dbReference type="ARBA" id="ARBA00022840"/>
    </source>
</evidence>
<sequence length="402" mass="46758">MMISPTRFDKSKYTHVCVLGSGGFGKVNLYLLNGTNTFRAVKFAKSFDIKGKELHDFIREVHTLYSNQHPTIVHVFNYGIPETDYTFNPWIELEFIPCGTAFDLMKSYLEEDIEWNEGDPTVLHIILFGIAYSLAFLHHRNVIHRDVKSTNVLLDDNLEPKLSDFGFARELKPNDDISGFPHTVNYAAPELLQIKPYTNKVDVYSFGMMVFELSTLSVPFEGMSKTHIIEEVISGRIPKIDPNKSPYYLLYQQCCSFQPERRPTMWEISNTLNNMSREISGIDLKRFDKYKDDMTFYDNDQNIKYPFNEACECGTLTHLENAAERNPRAMYQIGWLYYQGICVEKDLNTAAEYFRTAGYLNDHLAMQSFLNMVNSHEILMTDEIENDIEEFKDRLCEFYDDE</sequence>
<gene>
    <name evidence="6" type="ORF">TRFO_01284</name>
</gene>
<evidence type="ECO:0000256" key="4">
    <source>
        <dbReference type="RuleBase" id="RU000304"/>
    </source>
</evidence>
<dbReference type="InterPro" id="IPR050167">
    <property type="entry name" value="Ser_Thr_protein_kinase"/>
</dbReference>
<dbReference type="PROSITE" id="PS00108">
    <property type="entry name" value="PROTEIN_KINASE_ST"/>
    <property type="match status" value="1"/>
</dbReference>
<dbReference type="VEuPathDB" id="TrichDB:TRFO_01284"/>
<evidence type="ECO:0000259" key="5">
    <source>
        <dbReference type="PROSITE" id="PS50011"/>
    </source>
</evidence>
<dbReference type="InterPro" id="IPR011990">
    <property type="entry name" value="TPR-like_helical_dom_sf"/>
</dbReference>
<keyword evidence="7" id="KW-1185">Reference proteome</keyword>
<accession>A0A1J4K8F2</accession>